<gene>
    <name evidence="2" type="primary">Contig9330.g9969</name>
    <name evidence="2" type="ORF">STYLEM_20254</name>
</gene>
<dbReference type="GO" id="GO:0030178">
    <property type="term" value="P:negative regulation of Wnt signaling pathway"/>
    <property type="evidence" value="ECO:0007669"/>
    <property type="project" value="InterPro"/>
</dbReference>
<evidence type="ECO:0000259" key="1">
    <source>
        <dbReference type="Pfam" id="PF04706"/>
    </source>
</evidence>
<evidence type="ECO:0000313" key="2">
    <source>
        <dbReference type="EMBL" id="CDW91104.1"/>
    </source>
</evidence>
<dbReference type="InterPro" id="IPR006796">
    <property type="entry name" value="Dickkopf_N"/>
</dbReference>
<feature type="domain" description="Dickkopf N-terminal cysteine-rich" evidence="1">
    <location>
        <begin position="89"/>
        <end position="137"/>
    </location>
</feature>
<organism evidence="2 3">
    <name type="scientific">Stylonychia lemnae</name>
    <name type="common">Ciliate</name>
    <dbReference type="NCBI Taxonomy" id="5949"/>
    <lineage>
        <taxon>Eukaryota</taxon>
        <taxon>Sar</taxon>
        <taxon>Alveolata</taxon>
        <taxon>Ciliophora</taxon>
        <taxon>Intramacronucleata</taxon>
        <taxon>Spirotrichea</taxon>
        <taxon>Stichotrichia</taxon>
        <taxon>Sporadotrichida</taxon>
        <taxon>Oxytrichidae</taxon>
        <taxon>Stylonychinae</taxon>
        <taxon>Stylonychia</taxon>
    </lineage>
</organism>
<proteinExistence type="predicted"/>
<sequence length="365" mass="42314">MWECQNSETQYCQFSQQSGSGFQVQNEGFQLDESKKIDYKQSEQYGFCVGKYGILKDMLPGQPCQEDFQCTSNRCLYGKCIGGYGGDPCLTETDCHAGYFCNKFQNGQTKYKVCILKKKLGDACQNDKQCLNHQICIPYLNINGTESQYKYCTERWQLQDGKAAADQRVCLNNTINDGRCSGISNVYQISDIQEYSPWPCDPEYGNGYCITKFNIALTSQTTIDTSKIKCQCSLFNKSEGYCQWPGQQAHQLFYQSAYQLYLYSPRCHSNLILDDPLYLDLFQIYQCTNLPDDQFEQFYDQWKNWKYRAPIESTFQNKSCLSTIIPSYDTQIYKVNTIFYASAESMEYISSMRNYLLAFVIFIYF</sequence>
<accession>A0A078B9J8</accession>
<reference evidence="2 3" key="1">
    <citation type="submission" date="2014-06" db="EMBL/GenBank/DDBJ databases">
        <authorList>
            <person name="Swart Estienne"/>
        </authorList>
    </citation>
    <scope>NUCLEOTIDE SEQUENCE [LARGE SCALE GENOMIC DNA]</scope>
    <source>
        <strain evidence="2 3">130c</strain>
    </source>
</reference>
<dbReference type="EMBL" id="CCKQ01019094">
    <property type="protein sequence ID" value="CDW91104.1"/>
    <property type="molecule type" value="Genomic_DNA"/>
</dbReference>
<dbReference type="AlphaFoldDB" id="A0A078B9J8"/>
<name>A0A078B9J8_STYLE</name>
<keyword evidence="3" id="KW-1185">Reference proteome</keyword>
<evidence type="ECO:0000313" key="3">
    <source>
        <dbReference type="Proteomes" id="UP000039865"/>
    </source>
</evidence>
<dbReference type="GO" id="GO:0005576">
    <property type="term" value="C:extracellular region"/>
    <property type="evidence" value="ECO:0007669"/>
    <property type="project" value="InterPro"/>
</dbReference>
<dbReference type="Proteomes" id="UP000039865">
    <property type="component" value="Unassembled WGS sequence"/>
</dbReference>
<dbReference type="Pfam" id="PF04706">
    <property type="entry name" value="Dickkopf_N"/>
    <property type="match status" value="1"/>
</dbReference>
<protein>
    <recommendedName>
        <fullName evidence="1">Dickkopf N-terminal cysteine-rich domain-containing protein</fullName>
    </recommendedName>
</protein>
<dbReference type="InParanoid" id="A0A078B9J8"/>